<feature type="transmembrane region" description="Helical" evidence="1">
    <location>
        <begin position="6"/>
        <end position="25"/>
    </location>
</feature>
<dbReference type="RefSeq" id="WP_094206195.1">
    <property type="nucleotide sequence ID" value="NZ_NDYC01000036.1"/>
</dbReference>
<keyword evidence="1" id="KW-0812">Transmembrane</keyword>
<name>A0A233V2V7_FINMA</name>
<dbReference type="Proteomes" id="UP000215413">
    <property type="component" value="Unassembled WGS sequence"/>
</dbReference>
<keyword evidence="1" id="KW-0472">Membrane</keyword>
<comment type="caution">
    <text evidence="2">The sequence shown here is derived from an EMBL/GenBank/DDBJ whole genome shotgun (WGS) entry which is preliminary data.</text>
</comment>
<accession>A0A233V2V7</accession>
<reference evidence="3" key="1">
    <citation type="submission" date="2017-04" db="EMBL/GenBank/DDBJ databases">
        <title>Finegoldia magna isolated from orthopedic joint implant-associated infections.</title>
        <authorList>
            <person name="Bjorklund S."/>
            <person name="Bruggemann H."/>
            <person name="Jensen A."/>
            <person name="Hellmark B."/>
            <person name="Soderquist B."/>
        </authorList>
    </citation>
    <scope>NUCLEOTIDE SEQUENCE [LARGE SCALE GENOMIC DNA]</scope>
    <source>
        <strain evidence="3">CCUG 54800</strain>
    </source>
</reference>
<feature type="transmembrane region" description="Helical" evidence="1">
    <location>
        <begin position="37"/>
        <end position="59"/>
    </location>
</feature>
<sequence>MNKFVYNIIYVLIVVGLIALFERIFRNRKDNPTLNKIYKILVGIFWIIAVLVTVLLYWAGYGYFKEGNTSVATKLFVFGILMTVSVGYKIYTLIGNKNENN</sequence>
<organism evidence="2 3">
    <name type="scientific">Finegoldia magna</name>
    <name type="common">Peptostreptococcus magnus</name>
    <dbReference type="NCBI Taxonomy" id="1260"/>
    <lineage>
        <taxon>Bacteria</taxon>
        <taxon>Bacillati</taxon>
        <taxon>Bacillota</taxon>
        <taxon>Tissierellia</taxon>
        <taxon>Tissierellales</taxon>
        <taxon>Peptoniphilaceae</taxon>
        <taxon>Finegoldia</taxon>
    </lineage>
</organism>
<feature type="transmembrane region" description="Helical" evidence="1">
    <location>
        <begin position="71"/>
        <end position="91"/>
    </location>
</feature>
<dbReference type="AlphaFoldDB" id="A0A233V2V7"/>
<dbReference type="EMBL" id="NDYC01000036">
    <property type="protein sequence ID" value="OXZ26729.1"/>
    <property type="molecule type" value="Genomic_DNA"/>
</dbReference>
<evidence type="ECO:0000313" key="3">
    <source>
        <dbReference type="Proteomes" id="UP000215413"/>
    </source>
</evidence>
<evidence type="ECO:0000313" key="2">
    <source>
        <dbReference type="EMBL" id="OXZ26729.1"/>
    </source>
</evidence>
<protein>
    <submittedName>
        <fullName evidence="2">Uncharacterized protein</fullName>
    </submittedName>
</protein>
<keyword evidence="1" id="KW-1133">Transmembrane helix</keyword>
<proteinExistence type="predicted"/>
<gene>
    <name evidence="2" type="ORF">B9N49_07545</name>
</gene>
<evidence type="ECO:0000256" key="1">
    <source>
        <dbReference type="SAM" id="Phobius"/>
    </source>
</evidence>